<comment type="caution">
    <text evidence="4">The sequence shown here is derived from an EMBL/GenBank/DDBJ whole genome shotgun (WGS) entry which is preliminary data.</text>
</comment>
<proteinExistence type="predicted"/>
<dbReference type="AlphaFoldDB" id="A0A5C6CGU6"/>
<reference evidence="4 5" key="1">
    <citation type="submission" date="2019-02" db="EMBL/GenBank/DDBJ databases">
        <title>Deep-cultivation of Planctomycetes and their phenomic and genomic characterization uncovers novel biology.</title>
        <authorList>
            <person name="Wiegand S."/>
            <person name="Jogler M."/>
            <person name="Boedeker C."/>
            <person name="Pinto D."/>
            <person name="Vollmers J."/>
            <person name="Rivas-Marin E."/>
            <person name="Kohn T."/>
            <person name="Peeters S.H."/>
            <person name="Heuer A."/>
            <person name="Rast P."/>
            <person name="Oberbeckmann S."/>
            <person name="Bunk B."/>
            <person name="Jeske O."/>
            <person name="Meyerdierks A."/>
            <person name="Storesund J.E."/>
            <person name="Kallscheuer N."/>
            <person name="Luecker S."/>
            <person name="Lage O.M."/>
            <person name="Pohl T."/>
            <person name="Merkel B.J."/>
            <person name="Hornburger P."/>
            <person name="Mueller R.-W."/>
            <person name="Bruemmer F."/>
            <person name="Labrenz M."/>
            <person name="Spormann A.M."/>
            <person name="Op Den Camp H."/>
            <person name="Overmann J."/>
            <person name="Amann R."/>
            <person name="Jetten M.S.M."/>
            <person name="Mascher T."/>
            <person name="Medema M.H."/>
            <person name="Devos D.P."/>
            <person name="Kaster A.-K."/>
            <person name="Ovreas L."/>
            <person name="Rohde M."/>
            <person name="Galperin M.Y."/>
            <person name="Jogler C."/>
        </authorList>
    </citation>
    <scope>NUCLEOTIDE SEQUENCE [LARGE SCALE GENOMIC DNA]</scope>
    <source>
        <strain evidence="4 5">Pla52o</strain>
    </source>
</reference>
<dbReference type="InterPro" id="IPR004104">
    <property type="entry name" value="Gfo/Idh/MocA-like_OxRdtase_C"/>
</dbReference>
<dbReference type="RefSeq" id="WP_197169186.1">
    <property type="nucleotide sequence ID" value="NZ_SJPT01000004.1"/>
</dbReference>
<dbReference type="PROSITE" id="PS51318">
    <property type="entry name" value="TAT"/>
    <property type="match status" value="1"/>
</dbReference>
<dbReference type="Pfam" id="PF02894">
    <property type="entry name" value="GFO_IDH_MocA_C"/>
    <property type="match status" value="1"/>
</dbReference>
<keyword evidence="1 4" id="KW-0560">Oxidoreductase</keyword>
<dbReference type="InterPro" id="IPR006311">
    <property type="entry name" value="TAT_signal"/>
</dbReference>
<dbReference type="Gene3D" id="3.40.50.720">
    <property type="entry name" value="NAD(P)-binding Rossmann-like Domain"/>
    <property type="match status" value="1"/>
</dbReference>
<evidence type="ECO:0000313" key="5">
    <source>
        <dbReference type="Proteomes" id="UP000316304"/>
    </source>
</evidence>
<dbReference type="Proteomes" id="UP000316304">
    <property type="component" value="Unassembled WGS sequence"/>
</dbReference>
<dbReference type="Gene3D" id="3.30.360.10">
    <property type="entry name" value="Dihydrodipicolinate Reductase, domain 2"/>
    <property type="match status" value="1"/>
</dbReference>
<dbReference type="InterPro" id="IPR036291">
    <property type="entry name" value="NAD(P)-bd_dom_sf"/>
</dbReference>
<evidence type="ECO:0000259" key="2">
    <source>
        <dbReference type="Pfam" id="PF01408"/>
    </source>
</evidence>
<dbReference type="GO" id="GO:0000166">
    <property type="term" value="F:nucleotide binding"/>
    <property type="evidence" value="ECO:0007669"/>
    <property type="project" value="InterPro"/>
</dbReference>
<dbReference type="EC" id="1.1.1.18" evidence="4"/>
<evidence type="ECO:0000259" key="3">
    <source>
        <dbReference type="Pfam" id="PF02894"/>
    </source>
</evidence>
<evidence type="ECO:0000313" key="4">
    <source>
        <dbReference type="EMBL" id="TWU22957.1"/>
    </source>
</evidence>
<dbReference type="Pfam" id="PF01408">
    <property type="entry name" value="GFO_IDH_MocA"/>
    <property type="match status" value="1"/>
</dbReference>
<dbReference type="InterPro" id="IPR050463">
    <property type="entry name" value="Gfo/Idh/MocA_oxidrdct_glycsds"/>
</dbReference>
<sequence>MLHPSRRTFLQRTSTAVATTLASNIATTAIHGVAAQPSRPMKTYRAAIIGATGRGDYGHGLDVAFTKVPGIKIVAVADANDAGRAAAQKRLSAPHDYADYHEMLAKEKPDIVGICPRWIDQRHEMLMAASEAGCHVYMEKPFCATLAQCDAVVQAMQTRRLKLGIAHVSQYSPVLDASLAAIKAGAIGDILEIRGRGKEDHRGGGEDLWVLGSHLFGLMNSLARNTAVSCSAVVTTKDHAVTKADTVEGKEGVGLLAGDNVQARFQYPGGVYGHFASRQGMGTQPSRFGLQVFGSRGILEMYSGYLKPAYVLRDGSWSPARTGKSWETITSAGIGKPEPRTDGNYEGGHIAAIKDLIQSIETESKTRCSAEDGRNIIEMIAAVFESQRLGGPVDLPLQTRVNPLSLLGSSHQSKEPGTE</sequence>
<evidence type="ECO:0000256" key="1">
    <source>
        <dbReference type="ARBA" id="ARBA00023002"/>
    </source>
</evidence>
<organism evidence="4 5">
    <name type="scientific">Novipirellula galeiformis</name>
    <dbReference type="NCBI Taxonomy" id="2528004"/>
    <lineage>
        <taxon>Bacteria</taxon>
        <taxon>Pseudomonadati</taxon>
        <taxon>Planctomycetota</taxon>
        <taxon>Planctomycetia</taxon>
        <taxon>Pirellulales</taxon>
        <taxon>Pirellulaceae</taxon>
        <taxon>Novipirellula</taxon>
    </lineage>
</organism>
<protein>
    <submittedName>
        <fullName evidence="4">Inositol 2-dehydrogenase</fullName>
        <ecNumber evidence="4">1.1.1.18</ecNumber>
    </submittedName>
</protein>
<gene>
    <name evidence="4" type="primary">iolG_10</name>
    <name evidence="4" type="ORF">Pla52o_24900</name>
</gene>
<dbReference type="SUPFAM" id="SSF55347">
    <property type="entry name" value="Glyceraldehyde-3-phosphate dehydrogenase-like, C-terminal domain"/>
    <property type="match status" value="1"/>
</dbReference>
<dbReference type="PANTHER" id="PTHR43818:SF11">
    <property type="entry name" value="BCDNA.GH03377"/>
    <property type="match status" value="1"/>
</dbReference>
<dbReference type="GO" id="GO:0050112">
    <property type="term" value="F:inositol 2-dehydrogenase (NAD+) activity"/>
    <property type="evidence" value="ECO:0007669"/>
    <property type="project" value="UniProtKB-EC"/>
</dbReference>
<dbReference type="SUPFAM" id="SSF51735">
    <property type="entry name" value="NAD(P)-binding Rossmann-fold domains"/>
    <property type="match status" value="1"/>
</dbReference>
<dbReference type="InterPro" id="IPR000683">
    <property type="entry name" value="Gfo/Idh/MocA-like_OxRdtase_N"/>
</dbReference>
<dbReference type="EMBL" id="SJPT01000004">
    <property type="protein sequence ID" value="TWU22957.1"/>
    <property type="molecule type" value="Genomic_DNA"/>
</dbReference>
<keyword evidence="5" id="KW-1185">Reference proteome</keyword>
<feature type="domain" description="Gfo/Idh/MocA-like oxidoreductase N-terminal" evidence="2">
    <location>
        <begin position="45"/>
        <end position="166"/>
    </location>
</feature>
<name>A0A5C6CGU6_9BACT</name>
<dbReference type="PANTHER" id="PTHR43818">
    <property type="entry name" value="BCDNA.GH03377"/>
    <property type="match status" value="1"/>
</dbReference>
<accession>A0A5C6CGU6</accession>
<feature type="domain" description="Gfo/Idh/MocA-like oxidoreductase C-terminal" evidence="3">
    <location>
        <begin position="200"/>
        <end position="395"/>
    </location>
</feature>